<dbReference type="InterPro" id="IPR036388">
    <property type="entry name" value="WH-like_DNA-bd_sf"/>
</dbReference>
<reference evidence="6 7" key="1">
    <citation type="submission" date="2016-11" db="EMBL/GenBank/DDBJ databases">
        <authorList>
            <person name="Jaros S."/>
            <person name="Januszkiewicz K."/>
            <person name="Wedrychowicz H."/>
        </authorList>
    </citation>
    <scope>NUCLEOTIDE SEQUENCE [LARGE SCALE GENOMIC DNA]</scope>
    <source>
        <strain evidence="6 7">DSM 15480</strain>
    </source>
</reference>
<dbReference type="GO" id="GO:0000976">
    <property type="term" value="F:transcription cis-regulatory region binding"/>
    <property type="evidence" value="ECO:0007669"/>
    <property type="project" value="TreeGrafter"/>
</dbReference>
<comment type="similarity">
    <text evidence="1">Belongs to the LysR transcriptional regulatory family.</text>
</comment>
<feature type="domain" description="HTH lysR-type" evidence="5">
    <location>
        <begin position="1"/>
        <end position="60"/>
    </location>
</feature>
<dbReference type="InterPro" id="IPR005119">
    <property type="entry name" value="LysR_subst-bd"/>
</dbReference>
<dbReference type="STRING" id="1121950.SAMN02745243_00875"/>
<dbReference type="PANTHER" id="PTHR30126:SF40">
    <property type="entry name" value="HTH-TYPE TRANSCRIPTIONAL REGULATOR GLTR"/>
    <property type="match status" value="1"/>
</dbReference>
<evidence type="ECO:0000256" key="2">
    <source>
        <dbReference type="ARBA" id="ARBA00023015"/>
    </source>
</evidence>
<dbReference type="GO" id="GO:0003700">
    <property type="term" value="F:DNA-binding transcription factor activity"/>
    <property type="evidence" value="ECO:0007669"/>
    <property type="project" value="InterPro"/>
</dbReference>
<evidence type="ECO:0000256" key="1">
    <source>
        <dbReference type="ARBA" id="ARBA00009437"/>
    </source>
</evidence>
<keyword evidence="7" id="KW-1185">Reference proteome</keyword>
<dbReference type="InterPro" id="IPR000847">
    <property type="entry name" value="LysR_HTH_N"/>
</dbReference>
<keyword evidence="2" id="KW-0805">Transcription regulation</keyword>
<dbReference type="OrthoDB" id="9803735at2"/>
<gene>
    <name evidence="6" type="ORF">SAMN02745243_00875</name>
</gene>
<dbReference type="PANTHER" id="PTHR30126">
    <property type="entry name" value="HTH-TYPE TRANSCRIPTIONAL REGULATOR"/>
    <property type="match status" value="1"/>
</dbReference>
<evidence type="ECO:0000313" key="6">
    <source>
        <dbReference type="EMBL" id="SHJ56192.1"/>
    </source>
</evidence>
<organism evidence="6 7">
    <name type="scientific">Hespellia stercorisuis DSM 15480</name>
    <dbReference type="NCBI Taxonomy" id="1121950"/>
    <lineage>
        <taxon>Bacteria</taxon>
        <taxon>Bacillati</taxon>
        <taxon>Bacillota</taxon>
        <taxon>Clostridia</taxon>
        <taxon>Lachnospirales</taxon>
        <taxon>Lachnospiraceae</taxon>
        <taxon>Hespellia</taxon>
    </lineage>
</organism>
<evidence type="ECO:0000259" key="5">
    <source>
        <dbReference type="PROSITE" id="PS50931"/>
    </source>
</evidence>
<keyword evidence="4" id="KW-0804">Transcription</keyword>
<dbReference type="SUPFAM" id="SSF53850">
    <property type="entry name" value="Periplasmic binding protein-like II"/>
    <property type="match status" value="1"/>
</dbReference>
<name>A0A1M6KBB0_9FIRM</name>
<dbReference type="Proteomes" id="UP000184301">
    <property type="component" value="Unassembled WGS sequence"/>
</dbReference>
<dbReference type="PROSITE" id="PS50931">
    <property type="entry name" value="HTH_LYSR"/>
    <property type="match status" value="1"/>
</dbReference>
<dbReference type="RefSeq" id="WP_073105789.1">
    <property type="nucleotide sequence ID" value="NZ_FQZY01000011.1"/>
</dbReference>
<sequence>MDITLAKTFINIVRANGLSPAAQNLGVSQSTISHRLQLLENELGFPLLERNRGQAGIQLSPQGEHFLDYAIRWVDLEREIQMLKQNIYTEQLCIGGVESINTYLFPQVFSGFLKENPNYSLRILTHHSWELYDLLYTKDIDIGFVNTNSFHPDISSELLLNEDYMILHNMDRLKDKVQISPLDLEPKLEIVHSWTPQLEQWHNEWWTPGQERIYLNSNSLLSSFFPLGDFWCILPASNARVFQKDFGLYVASLCSAPPPRACCVITNKQNSSLLQKKIDYFLLYVKDVLSKLSN</sequence>
<dbReference type="Gene3D" id="1.10.10.10">
    <property type="entry name" value="Winged helix-like DNA-binding domain superfamily/Winged helix DNA-binding domain"/>
    <property type="match status" value="1"/>
</dbReference>
<dbReference type="PRINTS" id="PR00039">
    <property type="entry name" value="HTHLYSR"/>
</dbReference>
<evidence type="ECO:0000256" key="3">
    <source>
        <dbReference type="ARBA" id="ARBA00023125"/>
    </source>
</evidence>
<dbReference type="AlphaFoldDB" id="A0A1M6KBB0"/>
<accession>A0A1M6KBB0</accession>
<dbReference type="Gene3D" id="3.40.190.290">
    <property type="match status" value="1"/>
</dbReference>
<keyword evidence="3 6" id="KW-0238">DNA-binding</keyword>
<dbReference type="CDD" id="cd05466">
    <property type="entry name" value="PBP2_LTTR_substrate"/>
    <property type="match status" value="1"/>
</dbReference>
<evidence type="ECO:0000313" key="7">
    <source>
        <dbReference type="Proteomes" id="UP000184301"/>
    </source>
</evidence>
<dbReference type="SUPFAM" id="SSF46785">
    <property type="entry name" value="Winged helix' DNA-binding domain"/>
    <property type="match status" value="1"/>
</dbReference>
<protein>
    <submittedName>
        <fullName evidence="6">DNA-binding transcriptional regulator, LysR family</fullName>
    </submittedName>
</protein>
<dbReference type="InterPro" id="IPR036390">
    <property type="entry name" value="WH_DNA-bd_sf"/>
</dbReference>
<dbReference type="Pfam" id="PF00126">
    <property type="entry name" value="HTH_1"/>
    <property type="match status" value="1"/>
</dbReference>
<dbReference type="Pfam" id="PF03466">
    <property type="entry name" value="LysR_substrate"/>
    <property type="match status" value="1"/>
</dbReference>
<evidence type="ECO:0000256" key="4">
    <source>
        <dbReference type="ARBA" id="ARBA00023163"/>
    </source>
</evidence>
<proteinExistence type="inferred from homology"/>
<dbReference type="EMBL" id="FQZY01000011">
    <property type="protein sequence ID" value="SHJ56192.1"/>
    <property type="molecule type" value="Genomic_DNA"/>
</dbReference>